<sequence>MSRTLSLANTLLSLRGRMAITDEAGSLAYEARGEFALWSPTWRIEAAGREVAQVRRRLLSWRPTWEVDGELGPFLIQRKLLSWTRQYRVLGGPADGAALKGSFFDYSFELAQHGRLLARAQGQVLTLRDRHTIEVLAGDERLVVIAMVVLQLDRRDASSSRAGDDD</sequence>
<gene>
    <name evidence="2" type="ORF">ABDJ40_21290</name>
</gene>
<dbReference type="InterPro" id="IPR007612">
    <property type="entry name" value="LOR"/>
</dbReference>
<evidence type="ECO:0000256" key="1">
    <source>
        <dbReference type="ARBA" id="ARBA00005437"/>
    </source>
</evidence>
<organism evidence="2 3">
    <name type="scientific">Roseateles flavus</name>
    <dbReference type="NCBI Taxonomy" id="3149041"/>
    <lineage>
        <taxon>Bacteria</taxon>
        <taxon>Pseudomonadati</taxon>
        <taxon>Pseudomonadota</taxon>
        <taxon>Betaproteobacteria</taxon>
        <taxon>Burkholderiales</taxon>
        <taxon>Sphaerotilaceae</taxon>
        <taxon>Roseateles</taxon>
    </lineage>
</organism>
<comment type="caution">
    <text evidence="2">The sequence shown here is derived from an EMBL/GenBank/DDBJ whole genome shotgun (WGS) entry which is preliminary data.</text>
</comment>
<proteinExistence type="inferred from homology"/>
<dbReference type="Proteomes" id="UP001462640">
    <property type="component" value="Unassembled WGS sequence"/>
</dbReference>
<evidence type="ECO:0000313" key="3">
    <source>
        <dbReference type="Proteomes" id="UP001462640"/>
    </source>
</evidence>
<dbReference type="InterPro" id="IPR038595">
    <property type="entry name" value="LOR_sf"/>
</dbReference>
<comment type="similarity">
    <text evidence="1">Belongs to the LOR family.</text>
</comment>
<evidence type="ECO:0000313" key="2">
    <source>
        <dbReference type="EMBL" id="MEO3715312.1"/>
    </source>
</evidence>
<protein>
    <submittedName>
        <fullName evidence="2">Uncharacterized protein</fullName>
    </submittedName>
</protein>
<dbReference type="RefSeq" id="WP_347612685.1">
    <property type="nucleotide sequence ID" value="NZ_JBDPZC010000013.1"/>
</dbReference>
<keyword evidence="3" id="KW-1185">Reference proteome</keyword>
<dbReference type="SUPFAM" id="SSF54518">
    <property type="entry name" value="Tubby C-terminal domain-like"/>
    <property type="match status" value="1"/>
</dbReference>
<name>A0ABV0GJP8_9BURK</name>
<dbReference type="InterPro" id="IPR025659">
    <property type="entry name" value="Tubby-like_C"/>
</dbReference>
<dbReference type="EMBL" id="JBDPZC010000013">
    <property type="protein sequence ID" value="MEO3715312.1"/>
    <property type="molecule type" value="Genomic_DNA"/>
</dbReference>
<dbReference type="Gene3D" id="2.40.160.200">
    <property type="entry name" value="LURP1-related"/>
    <property type="match status" value="1"/>
</dbReference>
<dbReference type="Pfam" id="PF04525">
    <property type="entry name" value="LOR"/>
    <property type="match status" value="1"/>
</dbReference>
<accession>A0ABV0GJP8</accession>
<reference evidence="2 3" key="1">
    <citation type="submission" date="2024-05" db="EMBL/GenBank/DDBJ databases">
        <title>Roseateles sp. 2.12 16S ribosomal RNA gene Genome sequencing and assembly.</title>
        <authorList>
            <person name="Woo H."/>
        </authorList>
    </citation>
    <scope>NUCLEOTIDE SEQUENCE [LARGE SCALE GENOMIC DNA]</scope>
    <source>
        <strain evidence="2 3">2.12</strain>
    </source>
</reference>